<dbReference type="AlphaFoldDB" id="A0A0D0B748"/>
<dbReference type="HOGENOM" id="CLU_050405_1_1_1"/>
<dbReference type="PANTHER" id="PTHR42714:SF6">
    <property type="entry name" value="TRANSLATION INITIATION FACTOR IF-2"/>
    <property type="match status" value="1"/>
</dbReference>
<evidence type="ECO:0000256" key="1">
    <source>
        <dbReference type="SAM" id="MobiDB-lite"/>
    </source>
</evidence>
<reference evidence="3 4" key="1">
    <citation type="submission" date="2014-04" db="EMBL/GenBank/DDBJ databases">
        <authorList>
            <consortium name="DOE Joint Genome Institute"/>
            <person name="Kuo A."/>
            <person name="Ruytinx J."/>
            <person name="Rineau F."/>
            <person name="Colpaert J."/>
            <person name="Kohler A."/>
            <person name="Nagy L.G."/>
            <person name="Floudas D."/>
            <person name="Copeland A."/>
            <person name="Barry K.W."/>
            <person name="Cichocki N."/>
            <person name="Veneault-Fourrey C."/>
            <person name="LaButti K."/>
            <person name="Lindquist E.A."/>
            <person name="Lipzen A."/>
            <person name="Lundell T."/>
            <person name="Morin E."/>
            <person name="Murat C."/>
            <person name="Sun H."/>
            <person name="Tunlid A."/>
            <person name="Henrissat B."/>
            <person name="Grigoriev I.V."/>
            <person name="Hibbett D.S."/>
            <person name="Martin F."/>
            <person name="Nordberg H.P."/>
            <person name="Cantor M.N."/>
            <person name="Hua S.X."/>
        </authorList>
    </citation>
    <scope>NUCLEOTIDE SEQUENCE [LARGE SCALE GENOMIC DNA]</scope>
    <source>
        <strain evidence="3 4">UH-Slu-Lm8-n1</strain>
    </source>
</reference>
<evidence type="ECO:0000313" key="3">
    <source>
        <dbReference type="EMBL" id="KIK42287.1"/>
    </source>
</evidence>
<name>A0A0D0B748_9AGAM</name>
<dbReference type="GO" id="GO:0002098">
    <property type="term" value="P:tRNA wobble uridine modification"/>
    <property type="evidence" value="ECO:0007669"/>
    <property type="project" value="TreeGrafter"/>
</dbReference>
<dbReference type="OrthoDB" id="8954335at2759"/>
<evidence type="ECO:0000259" key="2">
    <source>
        <dbReference type="Pfam" id="PF01926"/>
    </source>
</evidence>
<organism evidence="3 4">
    <name type="scientific">Suillus luteus UH-Slu-Lm8-n1</name>
    <dbReference type="NCBI Taxonomy" id="930992"/>
    <lineage>
        <taxon>Eukaryota</taxon>
        <taxon>Fungi</taxon>
        <taxon>Dikarya</taxon>
        <taxon>Basidiomycota</taxon>
        <taxon>Agaricomycotina</taxon>
        <taxon>Agaricomycetes</taxon>
        <taxon>Agaricomycetidae</taxon>
        <taxon>Boletales</taxon>
        <taxon>Suillineae</taxon>
        <taxon>Suillaceae</taxon>
        <taxon>Suillus</taxon>
    </lineage>
</organism>
<dbReference type="GO" id="GO:0030488">
    <property type="term" value="P:tRNA methylation"/>
    <property type="evidence" value="ECO:0007669"/>
    <property type="project" value="TreeGrafter"/>
</dbReference>
<dbReference type="InParanoid" id="A0A0D0B748"/>
<dbReference type="EMBL" id="KN835243">
    <property type="protein sequence ID" value="KIK42287.1"/>
    <property type="molecule type" value="Genomic_DNA"/>
</dbReference>
<dbReference type="SUPFAM" id="SSF52540">
    <property type="entry name" value="P-loop containing nucleoside triphosphate hydrolases"/>
    <property type="match status" value="1"/>
</dbReference>
<accession>A0A0D0B748</accession>
<evidence type="ECO:0000313" key="4">
    <source>
        <dbReference type="Proteomes" id="UP000054485"/>
    </source>
</evidence>
<dbReference type="Pfam" id="PF01926">
    <property type="entry name" value="MMR_HSR1"/>
    <property type="match status" value="1"/>
</dbReference>
<dbReference type="STRING" id="930992.A0A0D0B748"/>
<dbReference type="PANTHER" id="PTHR42714">
    <property type="entry name" value="TRNA MODIFICATION GTPASE GTPBP3"/>
    <property type="match status" value="1"/>
</dbReference>
<dbReference type="InterPro" id="IPR025662">
    <property type="entry name" value="Sigma_54_int_dom_ATP-bd_1"/>
</dbReference>
<dbReference type="NCBIfam" id="TIGR00231">
    <property type="entry name" value="small_GTP"/>
    <property type="match status" value="1"/>
</dbReference>
<feature type="domain" description="G" evidence="2">
    <location>
        <begin position="30"/>
        <end position="157"/>
    </location>
</feature>
<gene>
    <name evidence="3" type="ORF">CY34DRAFT_155938</name>
</gene>
<dbReference type="Proteomes" id="UP000054485">
    <property type="component" value="Unassembled WGS sequence"/>
</dbReference>
<dbReference type="GO" id="GO:0005737">
    <property type="term" value="C:cytoplasm"/>
    <property type="evidence" value="ECO:0007669"/>
    <property type="project" value="TreeGrafter"/>
</dbReference>
<feature type="region of interest" description="Disordered" evidence="1">
    <location>
        <begin position="1"/>
        <end position="21"/>
    </location>
</feature>
<dbReference type="Gene3D" id="3.40.50.300">
    <property type="entry name" value="P-loop containing nucleotide triphosphate hydrolases"/>
    <property type="match status" value="1"/>
</dbReference>
<dbReference type="InterPro" id="IPR027417">
    <property type="entry name" value="P-loop_NTPase"/>
</dbReference>
<proteinExistence type="predicted"/>
<dbReference type="CDD" id="cd00882">
    <property type="entry name" value="Ras_like_GTPase"/>
    <property type="match status" value="1"/>
</dbReference>
<protein>
    <recommendedName>
        <fullName evidence="2">G domain-containing protein</fullName>
    </recommendedName>
</protein>
<dbReference type="InterPro" id="IPR006073">
    <property type="entry name" value="GTP-bd"/>
</dbReference>
<dbReference type="PROSITE" id="PS00675">
    <property type="entry name" value="SIGMA54_INTERACT_1"/>
    <property type="match status" value="1"/>
</dbReference>
<sequence length="255" mass="28435">MTWVRRRESTTMPRHHRIEEASNRTDTCNIVIVGETGVGKSSLVNLITTTQTAPTSPDSMGCTTEPTVYEHDVMTQNNTVKVQLFDTAGLDDGSEGTVPAMQAQKDLKTLLKTLKKNRGIHLLIYCVRGTRDVTVLQRNYKLMHSNVKGKVPIVLVVTGLEDREPDMESWWRNNTTSILNLGMNFAGHACITALTIDPADADKLRRRREQSYDAVCSLIEQHCPQNIGTPRVTTIRPARFVLSSQISVTLYAAEP</sequence>
<dbReference type="InterPro" id="IPR005225">
    <property type="entry name" value="Small_GTP-bd"/>
</dbReference>
<dbReference type="GO" id="GO:0005525">
    <property type="term" value="F:GTP binding"/>
    <property type="evidence" value="ECO:0007669"/>
    <property type="project" value="InterPro"/>
</dbReference>
<dbReference type="PRINTS" id="PR00449">
    <property type="entry name" value="RASTRNSFRMNG"/>
</dbReference>
<keyword evidence="4" id="KW-1185">Reference proteome</keyword>
<reference evidence="4" key="2">
    <citation type="submission" date="2015-01" db="EMBL/GenBank/DDBJ databases">
        <title>Evolutionary Origins and Diversification of the Mycorrhizal Mutualists.</title>
        <authorList>
            <consortium name="DOE Joint Genome Institute"/>
            <consortium name="Mycorrhizal Genomics Consortium"/>
            <person name="Kohler A."/>
            <person name="Kuo A."/>
            <person name="Nagy L.G."/>
            <person name="Floudas D."/>
            <person name="Copeland A."/>
            <person name="Barry K.W."/>
            <person name="Cichocki N."/>
            <person name="Veneault-Fourrey C."/>
            <person name="LaButti K."/>
            <person name="Lindquist E.A."/>
            <person name="Lipzen A."/>
            <person name="Lundell T."/>
            <person name="Morin E."/>
            <person name="Murat C."/>
            <person name="Riley R."/>
            <person name="Ohm R."/>
            <person name="Sun H."/>
            <person name="Tunlid A."/>
            <person name="Henrissat B."/>
            <person name="Grigoriev I.V."/>
            <person name="Hibbett D.S."/>
            <person name="Martin F."/>
        </authorList>
    </citation>
    <scope>NUCLEOTIDE SEQUENCE [LARGE SCALE GENOMIC DNA]</scope>
    <source>
        <strain evidence="4">UH-Slu-Lm8-n1</strain>
    </source>
</reference>